<feature type="region of interest" description="Disordered" evidence="1">
    <location>
        <begin position="114"/>
        <end position="135"/>
    </location>
</feature>
<dbReference type="Proteomes" id="UP000515158">
    <property type="component" value="Unplaced"/>
</dbReference>
<dbReference type="InParanoid" id="A0A6P8YIL3"/>
<protein>
    <submittedName>
        <fullName evidence="3">Uncharacterized protein LOC117640905 isoform X1</fullName>
    </submittedName>
</protein>
<proteinExistence type="predicted"/>
<dbReference type="OrthoDB" id="10640295at2759"/>
<gene>
    <name evidence="3" type="primary">LOC117640905</name>
</gene>
<evidence type="ECO:0000313" key="3">
    <source>
        <dbReference type="RefSeq" id="XP_034233787.1"/>
    </source>
</evidence>
<evidence type="ECO:0000256" key="1">
    <source>
        <dbReference type="SAM" id="MobiDB-lite"/>
    </source>
</evidence>
<dbReference type="AlphaFoldDB" id="A0A6P8YIL3"/>
<sequence length="316" mass="33406">MNNSILAMRTGRVPRLGDPHCSPPPPETPRMRLPAVAPCTPARRAVVVDHMVVADDDSESDAEIIGDSDERDSDGEAKPKVIKVITRKPPSVAIGNQEPAWHALLRRTPNSRTASISCTVPSVPSARGRAAPMRPVGPVRQQALPQRGQGRPGSLSPSRIVNVPARVLVPRNRLVFPVSSRGRSFTISRPLGRHGQGHGAVAPGLVKAATPVHGRGVFRQGGRAQAVSVLGPRVFVSATGPLSAPEKAVLDGVLDMQEEQGRLLAHDETINGMTSVAASNGPSCSTEASSSDGIALYMEKYGVSPCDTFQCDFDLV</sequence>
<dbReference type="RefSeq" id="XP_034233787.1">
    <property type="nucleotide sequence ID" value="XM_034377896.1"/>
</dbReference>
<dbReference type="KEGG" id="tpal:117640905"/>
<organism evidence="3">
    <name type="scientific">Thrips palmi</name>
    <name type="common">Melon thrips</name>
    <dbReference type="NCBI Taxonomy" id="161013"/>
    <lineage>
        <taxon>Eukaryota</taxon>
        <taxon>Metazoa</taxon>
        <taxon>Ecdysozoa</taxon>
        <taxon>Arthropoda</taxon>
        <taxon>Hexapoda</taxon>
        <taxon>Insecta</taxon>
        <taxon>Pterygota</taxon>
        <taxon>Neoptera</taxon>
        <taxon>Paraneoptera</taxon>
        <taxon>Thysanoptera</taxon>
        <taxon>Terebrantia</taxon>
        <taxon>Thripoidea</taxon>
        <taxon>Thripidae</taxon>
        <taxon>Thrips</taxon>
    </lineage>
</organism>
<keyword evidence="2" id="KW-1185">Reference proteome</keyword>
<feature type="region of interest" description="Disordered" evidence="1">
    <location>
        <begin position="56"/>
        <end position="78"/>
    </location>
</feature>
<accession>A0A6P8YIL3</accession>
<feature type="compositionally biased region" description="Acidic residues" evidence="1">
    <location>
        <begin position="56"/>
        <end position="73"/>
    </location>
</feature>
<reference evidence="3" key="1">
    <citation type="submission" date="2025-08" db="UniProtKB">
        <authorList>
            <consortium name="RefSeq"/>
        </authorList>
    </citation>
    <scope>IDENTIFICATION</scope>
    <source>
        <tissue evidence="3">Total insect</tissue>
    </source>
</reference>
<feature type="region of interest" description="Disordered" evidence="1">
    <location>
        <begin position="1"/>
        <end position="32"/>
    </location>
</feature>
<dbReference type="GeneID" id="117640905"/>
<evidence type="ECO:0000313" key="2">
    <source>
        <dbReference type="Proteomes" id="UP000515158"/>
    </source>
</evidence>
<name>A0A6P8YIL3_THRPL</name>